<accession>A0A1E7FVK7</accession>
<evidence type="ECO:0000313" key="3">
    <source>
        <dbReference type="Proteomes" id="UP000095751"/>
    </source>
</evidence>
<organism evidence="2 3">
    <name type="scientific">Fragilariopsis cylindrus CCMP1102</name>
    <dbReference type="NCBI Taxonomy" id="635003"/>
    <lineage>
        <taxon>Eukaryota</taxon>
        <taxon>Sar</taxon>
        <taxon>Stramenopiles</taxon>
        <taxon>Ochrophyta</taxon>
        <taxon>Bacillariophyta</taxon>
        <taxon>Bacillariophyceae</taxon>
        <taxon>Bacillariophycidae</taxon>
        <taxon>Bacillariales</taxon>
        <taxon>Bacillariaceae</taxon>
        <taxon>Fragilariopsis</taxon>
    </lineage>
</organism>
<dbReference type="Proteomes" id="UP000095751">
    <property type="component" value="Unassembled WGS sequence"/>
</dbReference>
<keyword evidence="3" id="KW-1185">Reference proteome</keyword>
<evidence type="ECO:0000256" key="1">
    <source>
        <dbReference type="SAM" id="Coils"/>
    </source>
</evidence>
<gene>
    <name evidence="2" type="ORF">FRACYDRAFT_232345</name>
</gene>
<feature type="coiled-coil region" evidence="1">
    <location>
        <begin position="77"/>
        <end position="121"/>
    </location>
</feature>
<dbReference type="KEGG" id="fcy:FRACYDRAFT_232345"/>
<keyword evidence="1" id="KW-0175">Coiled coil</keyword>
<proteinExistence type="predicted"/>
<protein>
    <submittedName>
        <fullName evidence="2">Uncharacterized protein</fullName>
    </submittedName>
</protein>
<dbReference type="AlphaFoldDB" id="A0A1E7FVK7"/>
<reference evidence="2 3" key="1">
    <citation type="submission" date="2016-09" db="EMBL/GenBank/DDBJ databases">
        <title>Extensive genetic diversity and differential bi-allelic expression allows diatom success in the polar Southern Ocean.</title>
        <authorList>
            <consortium name="DOE Joint Genome Institute"/>
            <person name="Mock T."/>
            <person name="Otillar R.P."/>
            <person name="Strauss J."/>
            <person name="Dupont C."/>
            <person name="Frickenhaus S."/>
            <person name="Maumus F."/>
            <person name="Mcmullan M."/>
            <person name="Sanges R."/>
            <person name="Schmutz J."/>
            <person name="Toseland A."/>
            <person name="Valas R."/>
            <person name="Veluchamy A."/>
            <person name="Ward B.J."/>
            <person name="Allen A."/>
            <person name="Barry K."/>
            <person name="Falciatore A."/>
            <person name="Ferrante M."/>
            <person name="Fortunato A.E."/>
            <person name="Gloeckner G."/>
            <person name="Gruber A."/>
            <person name="Hipkin R."/>
            <person name="Janech M."/>
            <person name="Kroth P."/>
            <person name="Leese F."/>
            <person name="Lindquist E."/>
            <person name="Lyon B.R."/>
            <person name="Martin J."/>
            <person name="Mayer C."/>
            <person name="Parker M."/>
            <person name="Quesneville H."/>
            <person name="Raymond J."/>
            <person name="Uhlig C."/>
            <person name="Valentin K.U."/>
            <person name="Worden A.Z."/>
            <person name="Armbrust E.V."/>
            <person name="Bowler C."/>
            <person name="Green B."/>
            <person name="Moulton V."/>
            <person name="Van Oosterhout C."/>
            <person name="Grigoriev I."/>
        </authorList>
    </citation>
    <scope>NUCLEOTIDE SEQUENCE [LARGE SCALE GENOMIC DNA]</scope>
    <source>
        <strain evidence="2 3">CCMP1102</strain>
    </source>
</reference>
<evidence type="ECO:0000313" key="2">
    <source>
        <dbReference type="EMBL" id="OEU22191.1"/>
    </source>
</evidence>
<dbReference type="InParanoid" id="A0A1E7FVK7"/>
<name>A0A1E7FVK7_9STRA</name>
<sequence>MSRITTTQDEKALFQGVCDLLNNPDNGLIDLTCNNVGIVFLRENKDALGLIKPDDMDEKRWLKLQKNWIIRPMRKQREIAEAQAQQAEAIAEEARVREREIAEAQAQQAEAIAEEARVRERVLERVLERRIGEEEDMKAFERFLGPDALAKLDPMKKLQMLNSFVAGRQERVNATEERVEGVKDKKHQRDMEKERIEMEKDRIEMEKERIWNEMTVTSQKKVVDGREVVIADTSSSSFKVSRISLISSISTSIAVCAIVA</sequence>
<dbReference type="EMBL" id="KV784353">
    <property type="protein sequence ID" value="OEU22191.1"/>
    <property type="molecule type" value="Genomic_DNA"/>
</dbReference>